<feature type="region of interest" description="Disordered" evidence="2">
    <location>
        <begin position="338"/>
        <end position="360"/>
    </location>
</feature>
<name>A0AAN6Y8L8_9PEZI</name>
<feature type="compositionally biased region" description="Low complexity" evidence="2">
    <location>
        <begin position="283"/>
        <end position="294"/>
    </location>
</feature>
<dbReference type="Gene3D" id="3.40.50.12360">
    <property type="match status" value="1"/>
</dbReference>
<feature type="region of interest" description="Disordered" evidence="2">
    <location>
        <begin position="1"/>
        <end position="32"/>
    </location>
</feature>
<feature type="region of interest" description="Disordered" evidence="2">
    <location>
        <begin position="194"/>
        <end position="246"/>
    </location>
</feature>
<sequence>MINASTSSRSRRRRNDPGRRPRRQAASNRGQEERLYEIRDIKAEKWQGNTLLYLIDWADDRVTGEAYENTWEPAQNVTRAAIEDWEREKQRRQAIERRSQRSSVESSSESDSQPVRPLNWRKRRHQSIVSGSDRASLYKRARTSRHHDSASFAGAFAEEDWQAASPPRDRRGEIVLELRVDPGFDPREYIAISISQSSQGSQSNRSSGSSAPRTAASETEPRAKSKISQTTIPDSQEISDSIPSLPSQFTAEPLLAEASQVVETDVIAGLKPQAGDEADGDNSDNNNNNNHNSSVLQADPAPSEGSGLNIPSRQPDNLVSGNKLSQQTIGTFQGQDETSLLVGPQNPPLQSSFQPRTSSGFLTQPEFNLPAFSRADSVPEACGVDPASTPNTPSSHSPKTDDVPSHSQAAQVVAPLSSYPKQIRTQTQDIIESTESDVVPETVLKSAPRVSVAQGASRDFQEHDNTGHITDGPFPLPQRSPSAMSFPDDDESLSFAERLKRMRDSILSEPFSSSRHASLAPAPAPAAAPPQPQEQSVISPSSVLPAIDNDSGAQQGHGVSQGPVNTSNAWNDPSTGISLRSIDMAFSSNPDQTASIDAASLKVAQDLMGFPVDNPGHSAELPPSHFSTAHEQQSAFEQIPATIAPSELTKATAGLLPDLHALDSSGFPADSLLPYPVPESDQYHQDIDLEHHNEERAQGEYTVTLPMAANTRSEYLKRLSGENEETMRSFGQVFAQSLTSVPSDALLAKVDHIFQQLLDLCDLPAYVHDVSELNSDAMWKHATGTNSKFSFVFEFLTAIRDCHMQVLIICRPGYTFQYLEALLSAPGFNYKMLGQEYTRDKSGGLGIILASADQDLTVVGQVDIIISFDHVSRAVDLSQLVSRTTWPPLVLFLVVTHSIEHIDLQLGRELEGIERKNAIHLAIGAARELLKSPERNFAPHEVAEIFAGFVQNPEDGLIWEPSVVPEHVLDVWLSSQANTQDAHLAEHEDAINSRKRRLDEDEVGTPKRARILEPPPGGTPAQISDLLKSTLSRFSAPAGSPTQMVELPVSQLESMAAKIAELESNMAAQTAFEVKQRNLIKSLEAQVRSWEKSVNKIQPKYIEAVRDRGIFETENKAVKKQLEERDSQIAKLREQNEVLQAKLNTPELARSAAAEKEVTEAQAKIQSLEKRLAGAERDMDYLRGQYQTATSEAGKFANEKRELLTTIAELEKRASDNFLKAHLKNAEINAEEQLRLLREKSEMILNLERDLDRAREELRVLKSGRRETRQASVPRSPMPGAGGVHMSPRPHRNANASVGGQQRGSGSRGTSPAPAAGHFSSIGEAATGVLSAAGGSSGAGIASSGAFFTQPTGNARRFDHLRE</sequence>
<dbReference type="SUPFAM" id="SSF54160">
    <property type="entry name" value="Chromo domain-like"/>
    <property type="match status" value="1"/>
</dbReference>
<dbReference type="InterPro" id="IPR016197">
    <property type="entry name" value="Chromo-like_dom_sf"/>
</dbReference>
<reference evidence="4" key="1">
    <citation type="journal article" date="2023" name="Mol. Phylogenet. Evol.">
        <title>Genome-scale phylogeny and comparative genomics of the fungal order Sordariales.</title>
        <authorList>
            <person name="Hensen N."/>
            <person name="Bonometti L."/>
            <person name="Westerberg I."/>
            <person name="Brannstrom I.O."/>
            <person name="Guillou S."/>
            <person name="Cros-Aarteil S."/>
            <person name="Calhoun S."/>
            <person name="Haridas S."/>
            <person name="Kuo A."/>
            <person name="Mondo S."/>
            <person name="Pangilinan J."/>
            <person name="Riley R."/>
            <person name="LaButti K."/>
            <person name="Andreopoulos B."/>
            <person name="Lipzen A."/>
            <person name="Chen C."/>
            <person name="Yan M."/>
            <person name="Daum C."/>
            <person name="Ng V."/>
            <person name="Clum A."/>
            <person name="Steindorff A."/>
            <person name="Ohm R.A."/>
            <person name="Martin F."/>
            <person name="Silar P."/>
            <person name="Natvig D.O."/>
            <person name="Lalanne C."/>
            <person name="Gautier V."/>
            <person name="Ament-Velasquez S.L."/>
            <person name="Kruys A."/>
            <person name="Hutchinson M.I."/>
            <person name="Powell A.J."/>
            <person name="Barry K."/>
            <person name="Miller A.N."/>
            <person name="Grigoriev I.V."/>
            <person name="Debuchy R."/>
            <person name="Gladieux P."/>
            <person name="Hiltunen Thoren M."/>
            <person name="Johannesson H."/>
        </authorList>
    </citation>
    <scope>NUCLEOTIDE SEQUENCE</scope>
    <source>
        <strain evidence="4">PSN293</strain>
    </source>
</reference>
<gene>
    <name evidence="4" type="ORF">QBC37DRAFT_173793</name>
</gene>
<feature type="region of interest" description="Disordered" evidence="2">
    <location>
        <begin position="983"/>
        <end position="1020"/>
    </location>
</feature>
<feature type="compositionally biased region" description="Basic and acidic residues" evidence="2">
    <location>
        <begin position="983"/>
        <end position="992"/>
    </location>
</feature>
<feature type="region of interest" description="Disordered" evidence="2">
    <location>
        <begin position="379"/>
        <end position="409"/>
    </location>
</feature>
<feature type="region of interest" description="Disordered" evidence="2">
    <location>
        <begin position="1262"/>
        <end position="1363"/>
    </location>
</feature>
<accession>A0AAN6Y8L8</accession>
<feature type="region of interest" description="Disordered" evidence="2">
    <location>
        <begin position="272"/>
        <end position="321"/>
    </location>
</feature>
<protein>
    <recommendedName>
        <fullName evidence="3">Chromo domain-containing protein</fullName>
    </recommendedName>
</protein>
<keyword evidence="5" id="KW-1185">Reference proteome</keyword>
<comment type="caution">
    <text evidence="4">The sequence shown here is derived from an EMBL/GenBank/DDBJ whole genome shotgun (WGS) entry which is preliminary data.</text>
</comment>
<dbReference type="InterPro" id="IPR000953">
    <property type="entry name" value="Chromo/chromo_shadow_dom"/>
</dbReference>
<feature type="compositionally biased region" description="Low complexity" evidence="2">
    <location>
        <begin position="101"/>
        <end position="117"/>
    </location>
</feature>
<evidence type="ECO:0000313" key="4">
    <source>
        <dbReference type="EMBL" id="KAK4213350.1"/>
    </source>
</evidence>
<reference evidence="4" key="2">
    <citation type="submission" date="2023-05" db="EMBL/GenBank/DDBJ databases">
        <authorList>
            <consortium name="Lawrence Berkeley National Laboratory"/>
            <person name="Steindorff A."/>
            <person name="Hensen N."/>
            <person name="Bonometti L."/>
            <person name="Westerberg I."/>
            <person name="Brannstrom I.O."/>
            <person name="Guillou S."/>
            <person name="Cros-Aarteil S."/>
            <person name="Calhoun S."/>
            <person name="Haridas S."/>
            <person name="Kuo A."/>
            <person name="Mondo S."/>
            <person name="Pangilinan J."/>
            <person name="Riley R."/>
            <person name="Labutti K."/>
            <person name="Andreopoulos B."/>
            <person name="Lipzen A."/>
            <person name="Chen C."/>
            <person name="Yanf M."/>
            <person name="Daum C."/>
            <person name="Ng V."/>
            <person name="Clum A."/>
            <person name="Ohm R."/>
            <person name="Martin F."/>
            <person name="Silar P."/>
            <person name="Natvig D."/>
            <person name="Lalanne C."/>
            <person name="Gautier V."/>
            <person name="Ament-Velasquez S.L."/>
            <person name="Kruys A."/>
            <person name="Hutchinson M.I."/>
            <person name="Powell A.J."/>
            <person name="Barry K."/>
            <person name="Miller A.N."/>
            <person name="Grigoriev I.V."/>
            <person name="Debuchy R."/>
            <person name="Gladieux P."/>
            <person name="Thoren M.H."/>
            <person name="Johannesson H."/>
        </authorList>
    </citation>
    <scope>NUCLEOTIDE SEQUENCE</scope>
    <source>
        <strain evidence="4">PSN293</strain>
    </source>
</reference>
<feature type="region of interest" description="Disordered" evidence="2">
    <location>
        <begin position="91"/>
        <end position="144"/>
    </location>
</feature>
<proteinExistence type="predicted"/>
<dbReference type="GO" id="GO:0006338">
    <property type="term" value="P:chromatin remodeling"/>
    <property type="evidence" value="ECO:0007669"/>
    <property type="project" value="UniProtKB-ARBA"/>
</dbReference>
<evidence type="ECO:0000313" key="5">
    <source>
        <dbReference type="Proteomes" id="UP001301769"/>
    </source>
</evidence>
<feature type="compositionally biased region" description="Polar residues" evidence="2">
    <location>
        <begin position="309"/>
        <end position="321"/>
    </location>
</feature>
<organism evidence="4 5">
    <name type="scientific">Rhypophila decipiens</name>
    <dbReference type="NCBI Taxonomy" id="261697"/>
    <lineage>
        <taxon>Eukaryota</taxon>
        <taxon>Fungi</taxon>
        <taxon>Dikarya</taxon>
        <taxon>Ascomycota</taxon>
        <taxon>Pezizomycotina</taxon>
        <taxon>Sordariomycetes</taxon>
        <taxon>Sordariomycetidae</taxon>
        <taxon>Sordariales</taxon>
        <taxon>Naviculisporaceae</taxon>
        <taxon>Rhypophila</taxon>
    </lineage>
</organism>
<dbReference type="PROSITE" id="PS50013">
    <property type="entry name" value="CHROMO_2"/>
    <property type="match status" value="1"/>
</dbReference>
<feature type="region of interest" description="Disordered" evidence="2">
    <location>
        <begin position="510"/>
        <end position="572"/>
    </location>
</feature>
<feature type="compositionally biased region" description="Polar residues" evidence="2">
    <location>
        <begin position="348"/>
        <end position="360"/>
    </location>
</feature>
<dbReference type="Gene3D" id="2.40.50.40">
    <property type="match status" value="1"/>
</dbReference>
<evidence type="ECO:0000256" key="2">
    <source>
        <dbReference type="SAM" id="MobiDB-lite"/>
    </source>
</evidence>
<feature type="domain" description="Chromo" evidence="3">
    <location>
        <begin position="30"/>
        <end position="100"/>
    </location>
</feature>
<feature type="compositionally biased region" description="Low complexity" evidence="2">
    <location>
        <begin position="1331"/>
        <end position="1346"/>
    </location>
</feature>
<evidence type="ECO:0000259" key="3">
    <source>
        <dbReference type="PROSITE" id="PS50013"/>
    </source>
</evidence>
<feature type="compositionally biased region" description="Pro residues" evidence="2">
    <location>
        <begin position="522"/>
        <end position="532"/>
    </location>
</feature>
<comment type="subunit">
    <text evidence="1">Component of the NuA4 histone acetyltransferase complex.</text>
</comment>
<feature type="compositionally biased region" description="Polar residues" evidence="2">
    <location>
        <begin position="388"/>
        <end position="397"/>
    </location>
</feature>
<dbReference type="Proteomes" id="UP001301769">
    <property type="component" value="Unassembled WGS sequence"/>
</dbReference>
<feature type="region of interest" description="Disordered" evidence="2">
    <location>
        <begin position="447"/>
        <end position="490"/>
    </location>
</feature>
<feature type="compositionally biased region" description="Low complexity" evidence="2">
    <location>
        <begin position="194"/>
        <end position="210"/>
    </location>
</feature>
<evidence type="ECO:0000256" key="1">
    <source>
        <dbReference type="ARBA" id="ARBA00011353"/>
    </source>
</evidence>
<feature type="compositionally biased region" description="Polar residues" evidence="2">
    <location>
        <begin position="226"/>
        <end position="246"/>
    </location>
</feature>
<feature type="compositionally biased region" description="Polar residues" evidence="2">
    <location>
        <begin position="551"/>
        <end position="572"/>
    </location>
</feature>
<dbReference type="InterPro" id="IPR038609">
    <property type="entry name" value="HDA1_su2/3_sf"/>
</dbReference>
<dbReference type="EMBL" id="MU858110">
    <property type="protein sequence ID" value="KAK4213350.1"/>
    <property type="molecule type" value="Genomic_DNA"/>
</dbReference>